<name>R4U159_9MOLU</name>
<gene>
    <name evidence="1" type="ORF">SCHRY_v1c04830</name>
</gene>
<organism evidence="1 2">
    <name type="scientific">Spiroplasma chrysopicola DF-1</name>
    <dbReference type="NCBI Taxonomy" id="1276227"/>
    <lineage>
        <taxon>Bacteria</taxon>
        <taxon>Bacillati</taxon>
        <taxon>Mycoplasmatota</taxon>
        <taxon>Mollicutes</taxon>
        <taxon>Entomoplasmatales</taxon>
        <taxon>Spiroplasmataceae</taxon>
        <taxon>Spiroplasma</taxon>
    </lineage>
</organism>
<keyword evidence="2" id="KW-1185">Reference proteome</keyword>
<dbReference type="STRING" id="1276227.SCHRY_v1c04830"/>
<dbReference type="AlphaFoldDB" id="R4U159"/>
<accession>R4U159</accession>
<sequence length="256" mass="29483">MATSSKQNNFKEQNYQDANLKTPAHLLDKKITAVTLEKLIRHNNANLKGDMVKKLMANYSVDQKREQYSALLRNDLSKTNKKGDNFVNKKYDTILSTPEKQLMEKPKITKPAVKVAVTKPIVQEQPVVKVTPKITKPKKVTPVINKPVKPKVINAKPVEIKADLRPTFNVEQKLEPVVKKEPIVKPTPVVEKFNKATFLNTLAEKEWSGRIDPTTGPEYYPTKRRSNKFTDFIKRLFGVFKLHNLFNNKHKWNRNK</sequence>
<evidence type="ECO:0000313" key="2">
    <source>
        <dbReference type="Proteomes" id="UP000013964"/>
    </source>
</evidence>
<protein>
    <submittedName>
        <fullName evidence="1">Uncharacterized protein</fullName>
    </submittedName>
</protein>
<dbReference type="RefSeq" id="WP_016338887.1">
    <property type="nucleotide sequence ID" value="NC_021280.1"/>
</dbReference>
<dbReference type="OrthoDB" id="9821158at2"/>
<dbReference type="PATRIC" id="fig|1276227.3.peg.484"/>
<dbReference type="HOGENOM" id="CLU_1085465_0_0_14"/>
<dbReference type="Proteomes" id="UP000013964">
    <property type="component" value="Chromosome"/>
</dbReference>
<dbReference type="EMBL" id="CP005077">
    <property type="protein sequence ID" value="AGM25062.1"/>
    <property type="molecule type" value="Genomic_DNA"/>
</dbReference>
<reference evidence="1 2" key="1">
    <citation type="journal article" date="2013" name="Genome Biol. Evol.">
        <title>Complete genomes of two dipteran-associated spiroplasmas provided insights into the origin, dynamics, and impacts of viral invasion in spiroplasma.</title>
        <authorList>
            <person name="Ku C."/>
            <person name="Lo W.S."/>
            <person name="Chen L.L."/>
            <person name="Kuo C.H."/>
        </authorList>
    </citation>
    <scope>NUCLEOTIDE SEQUENCE [LARGE SCALE GENOMIC DNA]</scope>
    <source>
        <strain evidence="1 2">DF-1</strain>
    </source>
</reference>
<evidence type="ECO:0000313" key="1">
    <source>
        <dbReference type="EMBL" id="AGM25062.1"/>
    </source>
</evidence>
<dbReference type="KEGG" id="scr:SCHRY_v1c04830"/>
<proteinExistence type="predicted"/>